<comment type="similarity">
    <text evidence="1">Belongs to the universal ribosomal protein uL1 family.</text>
</comment>
<sequence length="347" mass="39434">MFGFLCGRGLRSLLLVTASRHAVDQCICLSPAVMQVRHKVSKKTRARAPHVPQEKEKWTRTLREKSAQVKDPRQTNSPVFLSRVPVDDVWIRTYYPQPKFSLEETIIRHKEAADPTMLDNMEGLVYADMELDMKTGKKTKFLSNVKGTVLLPHDFEQNVEQQRIAIFCQKEEDVAKAKDLGAAFVGAGDLVKQVFDGLIDKDEIDTVLCTPDTLQDLIPIRSILRDKFPSKARGNLSTNLDEMWTLFTKGVTYSSQKKSDAVGKLQLKMPVEDLMENFLTYVNALCEGRSKSLGPFITKVFIIAPPSRERFLLKVEDYVPGYATKERKDDEDSDSDDEDEERGARRK</sequence>
<dbReference type="GO" id="GO:0005840">
    <property type="term" value="C:ribosome"/>
    <property type="evidence" value="ECO:0007669"/>
    <property type="project" value="UniProtKB-KW"/>
</dbReference>
<dbReference type="EMBL" id="JACVVK020000026">
    <property type="protein sequence ID" value="KAK7502508.1"/>
    <property type="molecule type" value="Genomic_DNA"/>
</dbReference>
<dbReference type="InterPro" id="IPR023674">
    <property type="entry name" value="Ribosomal_uL1-like"/>
</dbReference>
<dbReference type="InterPro" id="IPR028364">
    <property type="entry name" value="Ribosomal_uL1/biogenesis"/>
</dbReference>
<evidence type="ECO:0000313" key="6">
    <source>
        <dbReference type="EMBL" id="KAK7502508.1"/>
    </source>
</evidence>
<evidence type="ECO:0000256" key="3">
    <source>
        <dbReference type="ARBA" id="ARBA00023274"/>
    </source>
</evidence>
<dbReference type="Gene3D" id="3.40.50.790">
    <property type="match status" value="1"/>
</dbReference>
<comment type="caution">
    <text evidence="6">The sequence shown here is derived from an EMBL/GenBank/DDBJ whole genome shotgun (WGS) entry which is preliminary data.</text>
</comment>
<accession>A0ABD0LSQ2</accession>
<evidence type="ECO:0000313" key="7">
    <source>
        <dbReference type="Proteomes" id="UP001519460"/>
    </source>
</evidence>
<keyword evidence="2" id="KW-0689">Ribosomal protein</keyword>
<dbReference type="Pfam" id="PF00687">
    <property type="entry name" value="Ribosomal_L1"/>
    <property type="match status" value="1"/>
</dbReference>
<keyword evidence="3" id="KW-0687">Ribonucleoprotein</keyword>
<dbReference type="PANTHER" id="PTHR36427:SF3">
    <property type="entry name" value="LARGE RIBOSOMAL SUBUNIT PROTEIN UL1M"/>
    <property type="match status" value="1"/>
</dbReference>
<evidence type="ECO:0000256" key="4">
    <source>
        <dbReference type="SAM" id="MobiDB-lite"/>
    </source>
</evidence>
<evidence type="ECO:0000256" key="1">
    <source>
        <dbReference type="ARBA" id="ARBA00010531"/>
    </source>
</evidence>
<keyword evidence="5" id="KW-0732">Signal</keyword>
<gene>
    <name evidence="6" type="ORF">BaRGS_00006461</name>
</gene>
<feature type="region of interest" description="Disordered" evidence="4">
    <location>
        <begin position="323"/>
        <end position="347"/>
    </location>
</feature>
<dbReference type="AlphaFoldDB" id="A0ABD0LSQ2"/>
<name>A0ABD0LSQ2_9CAEN</name>
<dbReference type="Gene3D" id="3.30.190.20">
    <property type="match status" value="1"/>
</dbReference>
<evidence type="ECO:0008006" key="8">
    <source>
        <dbReference type="Google" id="ProtNLM"/>
    </source>
</evidence>
<reference evidence="6 7" key="1">
    <citation type="journal article" date="2023" name="Sci. Data">
        <title>Genome assembly of the Korean intertidal mud-creeper Batillaria attramentaria.</title>
        <authorList>
            <person name="Patra A.K."/>
            <person name="Ho P.T."/>
            <person name="Jun S."/>
            <person name="Lee S.J."/>
            <person name="Kim Y."/>
            <person name="Won Y.J."/>
        </authorList>
    </citation>
    <scope>NUCLEOTIDE SEQUENCE [LARGE SCALE GENOMIC DNA]</scope>
    <source>
        <strain evidence="6">Wonlab-2016</strain>
    </source>
</reference>
<feature type="signal peptide" evidence="5">
    <location>
        <begin position="1"/>
        <end position="18"/>
    </location>
</feature>
<dbReference type="PANTHER" id="PTHR36427">
    <property type="entry name" value="54S RIBOSOMAL PROTEIN L1, MITOCHONDRIAL"/>
    <property type="match status" value="1"/>
</dbReference>
<proteinExistence type="inferred from homology"/>
<dbReference type="SUPFAM" id="SSF56808">
    <property type="entry name" value="Ribosomal protein L1"/>
    <property type="match status" value="1"/>
</dbReference>
<feature type="compositionally biased region" description="Acidic residues" evidence="4">
    <location>
        <begin position="331"/>
        <end position="341"/>
    </location>
</feature>
<organism evidence="6 7">
    <name type="scientific">Batillaria attramentaria</name>
    <dbReference type="NCBI Taxonomy" id="370345"/>
    <lineage>
        <taxon>Eukaryota</taxon>
        <taxon>Metazoa</taxon>
        <taxon>Spiralia</taxon>
        <taxon>Lophotrochozoa</taxon>
        <taxon>Mollusca</taxon>
        <taxon>Gastropoda</taxon>
        <taxon>Caenogastropoda</taxon>
        <taxon>Sorbeoconcha</taxon>
        <taxon>Cerithioidea</taxon>
        <taxon>Batillariidae</taxon>
        <taxon>Batillaria</taxon>
    </lineage>
</organism>
<feature type="chain" id="PRO_5044822651" description="Mitochondrial ribosomal protein L1" evidence="5">
    <location>
        <begin position="19"/>
        <end position="347"/>
    </location>
</feature>
<evidence type="ECO:0000256" key="5">
    <source>
        <dbReference type="SAM" id="SignalP"/>
    </source>
</evidence>
<protein>
    <recommendedName>
        <fullName evidence="8">Mitochondrial ribosomal protein L1</fullName>
    </recommendedName>
</protein>
<dbReference type="Proteomes" id="UP001519460">
    <property type="component" value="Unassembled WGS sequence"/>
</dbReference>
<dbReference type="InterPro" id="IPR016095">
    <property type="entry name" value="Ribosomal_uL1_3-a/b-sand"/>
</dbReference>
<keyword evidence="7" id="KW-1185">Reference proteome</keyword>
<dbReference type="GO" id="GO:1990904">
    <property type="term" value="C:ribonucleoprotein complex"/>
    <property type="evidence" value="ECO:0007669"/>
    <property type="project" value="UniProtKB-KW"/>
</dbReference>
<evidence type="ECO:0000256" key="2">
    <source>
        <dbReference type="ARBA" id="ARBA00022980"/>
    </source>
</evidence>